<feature type="compositionally biased region" description="Polar residues" evidence="7">
    <location>
        <begin position="113"/>
        <end position="126"/>
    </location>
</feature>
<keyword evidence="6 8" id="KW-0472">Membrane</keyword>
<dbReference type="Pfam" id="PF07681">
    <property type="entry name" value="DoxX"/>
    <property type="match status" value="1"/>
</dbReference>
<feature type="transmembrane region" description="Helical" evidence="8">
    <location>
        <begin position="188"/>
        <end position="206"/>
    </location>
</feature>
<evidence type="ECO:0000313" key="10">
    <source>
        <dbReference type="Proteomes" id="UP000516320"/>
    </source>
</evidence>
<feature type="compositionally biased region" description="Polar residues" evidence="7">
    <location>
        <begin position="82"/>
        <end position="92"/>
    </location>
</feature>
<evidence type="ECO:0000256" key="2">
    <source>
        <dbReference type="ARBA" id="ARBA00006679"/>
    </source>
</evidence>
<sequence length="307" mass="33154">MSDTSQSKPDRAIEGVDDEVPAYRPDKTTPLPRTEAAENDIYQRTGRVAPQVIRPAESEEQPTTAMERPTDSLPESAEPTVVETSQPTTELTAQPIERQYQPSPESSFDDTSEPLQSSENVTTATTVHDYGDDLPEYRRGTTDLGLLILRVLLAAWLLVDSLGAFFGLGGGGIGALQETFSAYREPHLLAIIIPSLELAAGVFLLFGLVTPLFAGLATVATVFRVVHAYAQNPLGFNPFHWEAPLMLAVLLASLAIALQFTGPGLYSLDGGRSWARRPLASSWLFVVLGVAAAVALWWFGAGTNPFN</sequence>
<organism evidence="9 10">
    <name type="scientific">Corynebacterium poyangense</name>
    <dbReference type="NCBI Taxonomy" id="2684405"/>
    <lineage>
        <taxon>Bacteria</taxon>
        <taxon>Bacillati</taxon>
        <taxon>Actinomycetota</taxon>
        <taxon>Actinomycetes</taxon>
        <taxon>Mycobacteriales</taxon>
        <taxon>Corynebacteriaceae</taxon>
        <taxon>Corynebacterium</taxon>
    </lineage>
</organism>
<dbReference type="PANTHER" id="PTHR33452">
    <property type="entry name" value="OXIDOREDUCTASE CATD-RELATED"/>
    <property type="match status" value="1"/>
</dbReference>
<evidence type="ECO:0000256" key="8">
    <source>
        <dbReference type="SAM" id="Phobius"/>
    </source>
</evidence>
<name>A0A7H0SNH1_9CORY</name>
<feature type="transmembrane region" description="Helical" evidence="8">
    <location>
        <begin position="147"/>
        <end position="168"/>
    </location>
</feature>
<keyword evidence="10" id="KW-1185">Reference proteome</keyword>
<evidence type="ECO:0000256" key="6">
    <source>
        <dbReference type="ARBA" id="ARBA00023136"/>
    </source>
</evidence>
<protein>
    <submittedName>
        <fullName evidence="9">DoxX family membrane protein</fullName>
    </submittedName>
</protein>
<keyword evidence="4 8" id="KW-0812">Transmembrane</keyword>
<accession>A0A7H0SNH1</accession>
<reference evidence="9 10" key="1">
    <citation type="submission" date="2019-12" db="EMBL/GenBank/DDBJ databases">
        <title>Corynebacterium sp. nov., isolated from feces of the Anser Albifrons in China.</title>
        <authorList>
            <person name="Liu Q."/>
        </authorList>
    </citation>
    <scope>NUCLEOTIDE SEQUENCE [LARGE SCALE GENOMIC DNA]</scope>
    <source>
        <strain evidence="9 10">4H37-19</strain>
    </source>
</reference>
<keyword evidence="5 8" id="KW-1133">Transmembrane helix</keyword>
<dbReference type="GO" id="GO:0005886">
    <property type="term" value="C:plasma membrane"/>
    <property type="evidence" value="ECO:0007669"/>
    <property type="project" value="UniProtKB-SubCell"/>
</dbReference>
<dbReference type="InterPro" id="IPR051907">
    <property type="entry name" value="DoxX-like_oxidoreductase"/>
</dbReference>
<dbReference type="PANTHER" id="PTHR33452:SF1">
    <property type="entry name" value="INNER MEMBRANE PROTEIN YPHA-RELATED"/>
    <property type="match status" value="1"/>
</dbReference>
<feature type="transmembrane region" description="Helical" evidence="8">
    <location>
        <begin position="245"/>
        <end position="268"/>
    </location>
</feature>
<evidence type="ECO:0000313" key="9">
    <source>
        <dbReference type="EMBL" id="QNQ90096.1"/>
    </source>
</evidence>
<dbReference type="Proteomes" id="UP000516320">
    <property type="component" value="Chromosome"/>
</dbReference>
<dbReference type="RefSeq" id="WP_187975557.1">
    <property type="nucleotide sequence ID" value="NZ_CP046884.1"/>
</dbReference>
<feature type="region of interest" description="Disordered" evidence="7">
    <location>
        <begin position="1"/>
        <end position="134"/>
    </location>
</feature>
<dbReference type="AlphaFoldDB" id="A0A7H0SNH1"/>
<feature type="transmembrane region" description="Helical" evidence="8">
    <location>
        <begin position="280"/>
        <end position="299"/>
    </location>
</feature>
<evidence type="ECO:0000256" key="7">
    <source>
        <dbReference type="SAM" id="MobiDB-lite"/>
    </source>
</evidence>
<dbReference type="EMBL" id="CP046884">
    <property type="protein sequence ID" value="QNQ90096.1"/>
    <property type="molecule type" value="Genomic_DNA"/>
</dbReference>
<comment type="subcellular location">
    <subcellularLocation>
        <location evidence="1">Cell membrane</location>
        <topology evidence="1">Multi-pass membrane protein</topology>
    </subcellularLocation>
</comment>
<proteinExistence type="inferred from homology"/>
<evidence type="ECO:0000256" key="5">
    <source>
        <dbReference type="ARBA" id="ARBA00022989"/>
    </source>
</evidence>
<keyword evidence="3" id="KW-1003">Cell membrane</keyword>
<comment type="similarity">
    <text evidence="2">Belongs to the DoxX family.</text>
</comment>
<evidence type="ECO:0000256" key="3">
    <source>
        <dbReference type="ARBA" id="ARBA00022475"/>
    </source>
</evidence>
<evidence type="ECO:0000256" key="4">
    <source>
        <dbReference type="ARBA" id="ARBA00022692"/>
    </source>
</evidence>
<dbReference type="InterPro" id="IPR032808">
    <property type="entry name" value="DoxX"/>
</dbReference>
<evidence type="ECO:0000256" key="1">
    <source>
        <dbReference type="ARBA" id="ARBA00004651"/>
    </source>
</evidence>
<feature type="transmembrane region" description="Helical" evidence="8">
    <location>
        <begin position="213"/>
        <end position="230"/>
    </location>
</feature>
<gene>
    <name evidence="9" type="ORF">GP475_05125</name>
</gene>
<dbReference type="KEGG" id="cpoy:GP475_05125"/>